<evidence type="ECO:0000313" key="3">
    <source>
        <dbReference type="EMBL" id="OIJ09137.1"/>
    </source>
</evidence>
<dbReference type="PANTHER" id="PTHR43267:SF1">
    <property type="entry name" value="TRNA THREONYLCARBAMOYLADENOSINE DEHYDRATASE"/>
    <property type="match status" value="1"/>
</dbReference>
<reference evidence="5" key="4">
    <citation type="submission" date="2020-10" db="EMBL/GenBank/DDBJ databases">
        <authorList>
            <person name="Bassil N.M."/>
            <person name="Lloyd J.R."/>
        </authorList>
    </citation>
    <scope>NUCLEOTIDE SEQUENCE</scope>
    <source>
        <strain evidence="5">NB2006</strain>
    </source>
</reference>
<dbReference type="InterPro" id="IPR032701">
    <property type="entry name" value="Prok-E2_B_dom"/>
</dbReference>
<keyword evidence="6" id="KW-1185">Reference proteome</keyword>
<dbReference type="EMBL" id="CP063356">
    <property type="protein sequence ID" value="QOY36788.1"/>
    <property type="molecule type" value="Genomic_DNA"/>
</dbReference>
<reference evidence="5 6" key="2">
    <citation type="journal article" date="2017" name="Genome Announc.">
        <title>Draft Genome Sequences of Four Alkaliphilic Bacteria Belonging to the Anaerobacillus Genus.</title>
        <authorList>
            <person name="Bassil N.M."/>
            <person name="Lloyd J.R."/>
        </authorList>
    </citation>
    <scope>NUCLEOTIDE SEQUENCE [LARGE SCALE GENOMIC DNA]</scope>
    <source>
        <strain evidence="5 6">NB2006</strain>
    </source>
</reference>
<name>A0A1S2LCB0_9BACI</name>
<dbReference type="OrthoDB" id="4088010at2"/>
<dbReference type="GO" id="GO:0016779">
    <property type="term" value="F:nucleotidyltransferase activity"/>
    <property type="evidence" value="ECO:0007669"/>
    <property type="project" value="UniProtKB-KW"/>
</dbReference>
<dbReference type="EMBL" id="LQXD01000156">
    <property type="protein sequence ID" value="OIJ09137.1"/>
    <property type="molecule type" value="Genomic_DNA"/>
</dbReference>
<evidence type="ECO:0000259" key="2">
    <source>
        <dbReference type="Pfam" id="PF14461"/>
    </source>
</evidence>
<evidence type="ECO:0000259" key="1">
    <source>
        <dbReference type="Pfam" id="PF00899"/>
    </source>
</evidence>
<organism evidence="4 6">
    <name type="scientific">Anaerobacillus isosaccharinicus</name>
    <dbReference type="NCBI Taxonomy" id="1532552"/>
    <lineage>
        <taxon>Bacteria</taxon>
        <taxon>Bacillati</taxon>
        <taxon>Bacillota</taxon>
        <taxon>Bacilli</taxon>
        <taxon>Bacillales</taxon>
        <taxon>Bacillaceae</taxon>
        <taxon>Anaerobacillus</taxon>
    </lineage>
</organism>
<dbReference type="GO" id="GO:0061503">
    <property type="term" value="F:tRNA threonylcarbamoyladenosine dehydratase"/>
    <property type="evidence" value="ECO:0007669"/>
    <property type="project" value="TreeGrafter"/>
</dbReference>
<feature type="domain" description="Prokaryotic E2 family B" evidence="2">
    <location>
        <begin position="46"/>
        <end position="147"/>
    </location>
</feature>
<dbReference type="Proteomes" id="UP000180175">
    <property type="component" value="Chromosome"/>
</dbReference>
<dbReference type="InterPro" id="IPR035985">
    <property type="entry name" value="Ubiquitin-activating_enz"/>
</dbReference>
<sequence length="590" mass="68214">MEDRHNLSVVYNNIRNESVFYLERYYGAIKVESENPIRYPITLKITISIEKEDFNLLICIPFNFPDSFPKVKLDEDSFTKLYPLPHLDIFKTLCVFDDVLASPNPENPTGVLDATIQKAKELLLKGKSGQNHDDYVDEMETYWAQESRGFYISIVEPSEVSKEVCLIPFKFQNWLEKGIIADKRSEAIKWLLNIGGTFNEEEIISLFYIPLNEPMNYPFPKFNKDITNLLKESNNRKDYFTYLSKHQRPTKILFSMKLQNQYTWGLWEHVKPYKKVVSKYKGKRKIQTGLKGFRKDSQNGWLELIKEFPNMELNKYSVKDVRTTRLKTRGGDGKTENTGKKVAIIGCGAVGSHIAQGLMDIGIEDLLLIDPDNLNFENINRHLCGADQVGNKKTEAIKNRLRRHYPTSNIHVCNDNVLSLLQTYPNSLNSYDFIIVAISNTPTEVRLDELQKKKIISKPIINIWVEPYLAGGHAVWNASGNITSLKKLFRDGFYKYQVLKNGNLYSKKELGCNTSYVPYGVLELKKFIIEVLMFIQQQLNNEGKESKVLTWLGNLSEQKKNKRILSPRWLGADDFSVRITELEYYQESVD</sequence>
<dbReference type="RefSeq" id="WP_071318211.1">
    <property type="nucleotide sequence ID" value="NZ_CP063356.2"/>
</dbReference>
<gene>
    <name evidence="5" type="ORF">AWH56_003795</name>
    <name evidence="4" type="ORF">AWH56_17195</name>
    <name evidence="3" type="ORF">AWH56_17845</name>
</gene>
<keyword evidence="5" id="KW-0808">Transferase</keyword>
<evidence type="ECO:0000313" key="6">
    <source>
        <dbReference type="Proteomes" id="UP000180175"/>
    </source>
</evidence>
<reference evidence="5 6" key="3">
    <citation type="journal article" date="2019" name="Int. J. Syst. Evol. Microbiol.">
        <title>Anaerobacillus isosaccharinicus sp. nov., an alkaliphilic bacterium which degrades isosaccharinic acid.</title>
        <authorList>
            <person name="Bassil N.M."/>
            <person name="Lloyd J.R."/>
        </authorList>
    </citation>
    <scope>NUCLEOTIDE SEQUENCE [LARGE SCALE GENOMIC DNA]</scope>
    <source>
        <strain evidence="5 6">NB2006</strain>
    </source>
</reference>
<accession>A0A1S2LCB0</accession>
<dbReference type="GO" id="GO:0008641">
    <property type="term" value="F:ubiquitin-like modifier activating enzyme activity"/>
    <property type="evidence" value="ECO:0007669"/>
    <property type="project" value="InterPro"/>
</dbReference>
<dbReference type="EMBL" id="LQXD01000149">
    <property type="protein sequence ID" value="OIJ10031.1"/>
    <property type="molecule type" value="Genomic_DNA"/>
</dbReference>
<dbReference type="GO" id="GO:0061504">
    <property type="term" value="P:cyclic threonylcarbamoyladenosine biosynthetic process"/>
    <property type="evidence" value="ECO:0007669"/>
    <property type="project" value="TreeGrafter"/>
</dbReference>
<protein>
    <submittedName>
        <fullName evidence="5">ThiF family adenylyltransferase</fullName>
    </submittedName>
</protein>
<dbReference type="AlphaFoldDB" id="A0A1S2LCB0"/>
<dbReference type="Gene3D" id="3.40.50.720">
    <property type="entry name" value="NAD(P)-binding Rossmann-like Domain"/>
    <property type="match status" value="1"/>
</dbReference>
<evidence type="ECO:0000313" key="4">
    <source>
        <dbReference type="EMBL" id="OIJ10031.1"/>
    </source>
</evidence>
<dbReference type="Pfam" id="PF14461">
    <property type="entry name" value="Prok-E2_B"/>
    <property type="match status" value="1"/>
</dbReference>
<reference evidence="4 6" key="1">
    <citation type="submission" date="2016-10" db="EMBL/GenBank/DDBJ databases">
        <title>Draft genome sequences of four alkaliphilic bacteria belonging to the Anaerobacillus genus.</title>
        <authorList>
            <person name="Bassil N.M."/>
            <person name="Lloyd J.R."/>
        </authorList>
    </citation>
    <scope>NUCLEOTIDE SEQUENCE [LARGE SCALE GENOMIC DNA]</scope>
    <source>
        <strain evidence="4 6">NB2006</strain>
    </source>
</reference>
<dbReference type="PANTHER" id="PTHR43267">
    <property type="entry name" value="TRNA THREONYLCARBAMOYLADENOSINE DEHYDRATASE"/>
    <property type="match status" value="1"/>
</dbReference>
<dbReference type="Pfam" id="PF00899">
    <property type="entry name" value="ThiF"/>
    <property type="match status" value="1"/>
</dbReference>
<dbReference type="KEGG" id="aia:AWH56_003795"/>
<proteinExistence type="predicted"/>
<evidence type="ECO:0000313" key="5">
    <source>
        <dbReference type="EMBL" id="QOY36788.1"/>
    </source>
</evidence>
<dbReference type="InterPro" id="IPR000594">
    <property type="entry name" value="ThiF_NAD_FAD-bd"/>
</dbReference>
<keyword evidence="5" id="KW-0548">Nucleotidyltransferase</keyword>
<feature type="domain" description="THIF-type NAD/FAD binding fold" evidence="1">
    <location>
        <begin position="339"/>
        <end position="450"/>
    </location>
</feature>
<dbReference type="SUPFAM" id="SSF69572">
    <property type="entry name" value="Activating enzymes of the ubiquitin-like proteins"/>
    <property type="match status" value="1"/>
</dbReference>
<dbReference type="CDD" id="cd01483">
    <property type="entry name" value="E1_enzyme_family"/>
    <property type="match status" value="1"/>
</dbReference>
<dbReference type="InterPro" id="IPR045886">
    <property type="entry name" value="ThiF/MoeB/HesA"/>
</dbReference>